<reference evidence="2 3" key="1">
    <citation type="journal article" date="2016" name="Nat. Commun.">
        <title>Thousands of microbial genomes shed light on interconnected biogeochemical processes in an aquifer system.</title>
        <authorList>
            <person name="Anantharaman K."/>
            <person name="Brown C.T."/>
            <person name="Hug L.A."/>
            <person name="Sharon I."/>
            <person name="Castelle C.J."/>
            <person name="Probst A.J."/>
            <person name="Thomas B.C."/>
            <person name="Singh A."/>
            <person name="Wilkins M.J."/>
            <person name="Karaoz U."/>
            <person name="Brodie E.L."/>
            <person name="Williams K.H."/>
            <person name="Hubbard S.S."/>
            <person name="Banfield J.F."/>
        </authorList>
    </citation>
    <scope>NUCLEOTIDE SEQUENCE [LARGE SCALE GENOMIC DNA]</scope>
</reference>
<evidence type="ECO:0000256" key="1">
    <source>
        <dbReference type="SAM" id="Phobius"/>
    </source>
</evidence>
<comment type="caution">
    <text evidence="2">The sequence shown here is derived from an EMBL/GenBank/DDBJ whole genome shotgun (WGS) entry which is preliminary data.</text>
</comment>
<gene>
    <name evidence="2" type="ORF">A2845_05590</name>
</gene>
<evidence type="ECO:0000313" key="2">
    <source>
        <dbReference type="EMBL" id="OGZ04806.1"/>
    </source>
</evidence>
<proteinExistence type="predicted"/>
<evidence type="ECO:0000313" key="3">
    <source>
        <dbReference type="Proteomes" id="UP000177122"/>
    </source>
</evidence>
<dbReference type="AlphaFoldDB" id="A0A1G2CTX3"/>
<protein>
    <recommendedName>
        <fullName evidence="4">Cell division protein FtsL</fullName>
    </recommendedName>
</protein>
<keyword evidence="1" id="KW-0812">Transmembrane</keyword>
<accession>A0A1G2CTX3</accession>
<feature type="transmembrane region" description="Helical" evidence="1">
    <location>
        <begin position="6"/>
        <end position="25"/>
    </location>
</feature>
<sequence length="117" mass="12833">MYAKPTIIVLAVVFVMVANGAWGMYEKSRDATDKTDVVTQRLTELEAREKELSLDILDLSTERGIEGEIRDRFMVAKEGENVIIVADPTAEKVHTVTVPDETPGVTQKVLSAVGLSN</sequence>
<evidence type="ECO:0008006" key="4">
    <source>
        <dbReference type="Google" id="ProtNLM"/>
    </source>
</evidence>
<name>A0A1G2CTX3_9BACT</name>
<dbReference type="EMBL" id="MHLI01000020">
    <property type="protein sequence ID" value="OGZ04806.1"/>
    <property type="molecule type" value="Genomic_DNA"/>
</dbReference>
<dbReference type="Proteomes" id="UP000177122">
    <property type="component" value="Unassembled WGS sequence"/>
</dbReference>
<keyword evidence="1" id="KW-1133">Transmembrane helix</keyword>
<organism evidence="2 3">
    <name type="scientific">Candidatus Lloydbacteria bacterium RIFCSPHIGHO2_01_FULL_49_22</name>
    <dbReference type="NCBI Taxonomy" id="1798658"/>
    <lineage>
        <taxon>Bacteria</taxon>
        <taxon>Candidatus Lloydiibacteriota</taxon>
    </lineage>
</organism>
<keyword evidence="1" id="KW-0472">Membrane</keyword>